<name>A0ABP7JHH6_9ACTN</name>
<sequence>MPTAGLPRTVTTSLPAARVAVTAGASPFRRPSPVVTRPPARRRPPAERVETASVPDREPAMVLPSGPRERGGNNVRPGWETPVRRVECGTSRPESGRPEL</sequence>
<accession>A0ABP7JHH6</accession>
<dbReference type="Proteomes" id="UP001501563">
    <property type="component" value="Unassembled WGS sequence"/>
</dbReference>
<keyword evidence="3" id="KW-1185">Reference proteome</keyword>
<organism evidence="2 3">
    <name type="scientific">Streptomyces lannensis</name>
    <dbReference type="NCBI Taxonomy" id="766498"/>
    <lineage>
        <taxon>Bacteria</taxon>
        <taxon>Bacillati</taxon>
        <taxon>Actinomycetota</taxon>
        <taxon>Actinomycetes</taxon>
        <taxon>Kitasatosporales</taxon>
        <taxon>Streptomycetaceae</taxon>
        <taxon>Streptomyces</taxon>
    </lineage>
</organism>
<gene>
    <name evidence="2" type="ORF">GCM10022207_02340</name>
</gene>
<protein>
    <submittedName>
        <fullName evidence="2">Uncharacterized protein</fullName>
    </submittedName>
</protein>
<evidence type="ECO:0000313" key="3">
    <source>
        <dbReference type="Proteomes" id="UP001501563"/>
    </source>
</evidence>
<dbReference type="EMBL" id="BAAAZA010000001">
    <property type="protein sequence ID" value="GAA3845154.1"/>
    <property type="molecule type" value="Genomic_DNA"/>
</dbReference>
<feature type="compositionally biased region" description="Low complexity" evidence="1">
    <location>
        <begin position="26"/>
        <end position="38"/>
    </location>
</feature>
<reference evidence="3" key="1">
    <citation type="journal article" date="2019" name="Int. J. Syst. Evol. Microbiol.">
        <title>The Global Catalogue of Microorganisms (GCM) 10K type strain sequencing project: providing services to taxonomists for standard genome sequencing and annotation.</title>
        <authorList>
            <consortium name="The Broad Institute Genomics Platform"/>
            <consortium name="The Broad Institute Genome Sequencing Center for Infectious Disease"/>
            <person name="Wu L."/>
            <person name="Ma J."/>
        </authorList>
    </citation>
    <scope>NUCLEOTIDE SEQUENCE [LARGE SCALE GENOMIC DNA]</scope>
    <source>
        <strain evidence="3">JCM 16578</strain>
    </source>
</reference>
<evidence type="ECO:0000313" key="2">
    <source>
        <dbReference type="EMBL" id="GAA3845154.1"/>
    </source>
</evidence>
<comment type="caution">
    <text evidence="2">The sequence shown here is derived from an EMBL/GenBank/DDBJ whole genome shotgun (WGS) entry which is preliminary data.</text>
</comment>
<proteinExistence type="predicted"/>
<feature type="region of interest" description="Disordered" evidence="1">
    <location>
        <begin position="24"/>
        <end position="100"/>
    </location>
</feature>
<feature type="compositionally biased region" description="Basic and acidic residues" evidence="1">
    <location>
        <begin position="44"/>
        <end position="59"/>
    </location>
</feature>
<evidence type="ECO:0000256" key="1">
    <source>
        <dbReference type="SAM" id="MobiDB-lite"/>
    </source>
</evidence>